<sequence>MLYSYLQLTNQFFTKEKKMNIWENTVLTDQGKALQAKLLQGQTLKINRVTTGSKKVPIVDLRQQTDVTAGGYDITLQPSRTEGEKTILPVLLENTGLKESYDLWQVGFFVEDPDEGEILFCISQASQAKHIPSEAESPGYSVTWDFYFNTSNTVPFEIVLNSSGLVNIEAYQEHTEAINEVNSRISDLNDKLSSANNKIVETTNKLTNYVAIREQWMSYSVGASSSVNYNLSPPTLSGYKLLFTQCAITNSPRVTCHYCDNSKVYFWNHGTGAVSAIALIRFIYVKL</sequence>
<organism evidence="2 3">
    <name type="scientific">Anaerostipes caccae (strain DSM 14662 / CCUG 47493 / JCM 13470 / NCIMB 13811 / L1-92)</name>
    <dbReference type="NCBI Taxonomy" id="411490"/>
    <lineage>
        <taxon>Bacteria</taxon>
        <taxon>Bacillati</taxon>
        <taxon>Bacillota</taxon>
        <taxon>Clostridia</taxon>
        <taxon>Lachnospirales</taxon>
        <taxon>Lachnospiraceae</taxon>
        <taxon>Anaerostipes</taxon>
    </lineage>
</organism>
<dbReference type="HOGENOM" id="CLU_080341_0_0_9"/>
<dbReference type="AlphaFoldDB" id="B0MI26"/>
<reference evidence="2" key="1">
    <citation type="submission" date="2007-11" db="EMBL/GenBank/DDBJ databases">
        <authorList>
            <person name="Fulton L."/>
            <person name="Clifton S."/>
            <person name="Fulton B."/>
            <person name="Xu J."/>
            <person name="Minx P."/>
            <person name="Pepin K.H."/>
            <person name="Johnson M."/>
            <person name="Thiruvilangam P."/>
            <person name="Bhonagiri V."/>
            <person name="Nash W.E."/>
            <person name="Mardis E.R."/>
            <person name="Wilson R.K."/>
        </authorList>
    </citation>
    <scope>NUCLEOTIDE SEQUENCE [LARGE SCALE GENOMIC DNA]</scope>
    <source>
        <strain evidence="2">DSM 14662</strain>
    </source>
</reference>
<keyword evidence="3" id="KW-1185">Reference proteome</keyword>
<accession>B0MI26</accession>
<dbReference type="Proteomes" id="UP000004935">
    <property type="component" value="Unassembled WGS sequence"/>
</dbReference>
<dbReference type="eggNOG" id="ENOG5033RQB">
    <property type="taxonomic scope" value="Bacteria"/>
</dbReference>
<protein>
    <submittedName>
        <fullName evidence="2">Uncharacterized protein</fullName>
    </submittedName>
</protein>
<evidence type="ECO:0000313" key="3">
    <source>
        <dbReference type="Proteomes" id="UP000004935"/>
    </source>
</evidence>
<evidence type="ECO:0000256" key="1">
    <source>
        <dbReference type="SAM" id="Coils"/>
    </source>
</evidence>
<keyword evidence="1" id="KW-0175">Coiled coil</keyword>
<gene>
    <name evidence="2" type="ORF">ANACAC_03138</name>
</gene>
<feature type="coiled-coil region" evidence="1">
    <location>
        <begin position="171"/>
        <end position="205"/>
    </location>
</feature>
<reference evidence="2" key="2">
    <citation type="submission" date="2013-11" db="EMBL/GenBank/DDBJ databases">
        <title>Draft genome sequence of Anaerostipes caccae (DSM 14662).</title>
        <authorList>
            <person name="Sudarsanam P."/>
            <person name="Ley R."/>
            <person name="Guruge J."/>
            <person name="Turnbaugh P.J."/>
            <person name="Mahowald M."/>
            <person name="Liep D."/>
            <person name="Gordon J."/>
        </authorList>
    </citation>
    <scope>NUCLEOTIDE SEQUENCE</scope>
    <source>
        <strain evidence="2">DSM 14662</strain>
    </source>
</reference>
<comment type="caution">
    <text evidence="2">The sequence shown here is derived from an EMBL/GenBank/DDBJ whole genome shotgun (WGS) entry which is preliminary data.</text>
</comment>
<dbReference type="STRING" id="411490.ANACAC_03138"/>
<dbReference type="EMBL" id="ABAX03000024">
    <property type="protein sequence ID" value="EDR96515.1"/>
    <property type="molecule type" value="Genomic_DNA"/>
</dbReference>
<name>B0MI26_ANACD</name>
<proteinExistence type="predicted"/>
<evidence type="ECO:0000313" key="2">
    <source>
        <dbReference type="EMBL" id="EDR96515.1"/>
    </source>
</evidence>